<dbReference type="InterPro" id="IPR026173">
    <property type="entry name" value="SPAG17"/>
</dbReference>
<comment type="caution">
    <text evidence="2">The sequence shown here is derived from an EMBL/GenBank/DDBJ whole genome shotgun (WGS) entry which is preliminary data.</text>
</comment>
<feature type="region of interest" description="Disordered" evidence="1">
    <location>
        <begin position="165"/>
        <end position="194"/>
    </location>
</feature>
<evidence type="ECO:0008006" key="4">
    <source>
        <dbReference type="Google" id="ProtNLM"/>
    </source>
</evidence>
<feature type="region of interest" description="Disordered" evidence="1">
    <location>
        <begin position="793"/>
        <end position="839"/>
    </location>
</feature>
<protein>
    <recommendedName>
        <fullName evidence="4">Sperm-associated antigen 17</fullName>
    </recommendedName>
</protein>
<keyword evidence="3" id="KW-1185">Reference proteome</keyword>
<evidence type="ECO:0000256" key="1">
    <source>
        <dbReference type="SAM" id="MobiDB-lite"/>
    </source>
</evidence>
<dbReference type="GO" id="GO:0005576">
    <property type="term" value="C:extracellular region"/>
    <property type="evidence" value="ECO:0007669"/>
    <property type="project" value="GOC"/>
</dbReference>
<dbReference type="EMBL" id="CAJOBZ010000001">
    <property type="protein sequence ID" value="CAF4746432.1"/>
    <property type="molecule type" value="Genomic_DNA"/>
</dbReference>
<dbReference type="GO" id="GO:1990716">
    <property type="term" value="C:axonemal central apparatus"/>
    <property type="evidence" value="ECO:0007669"/>
    <property type="project" value="TreeGrafter"/>
</dbReference>
<dbReference type="GO" id="GO:0003351">
    <property type="term" value="P:epithelial cilium movement involved in extracellular fluid movement"/>
    <property type="evidence" value="ECO:0007669"/>
    <property type="project" value="TreeGrafter"/>
</dbReference>
<name>A0A821L6M2_9NEOP</name>
<dbReference type="PANTHER" id="PTHR21963:SF1">
    <property type="entry name" value="SPERM-ASSOCIATED ANTIGEN 17"/>
    <property type="match status" value="1"/>
</dbReference>
<feature type="compositionally biased region" description="Basic and acidic residues" evidence="1">
    <location>
        <begin position="1085"/>
        <end position="1101"/>
    </location>
</feature>
<sequence length="1774" mass="204254">MGPKKPSKDTEDEYLWRTCIEEAALDDDTWKVKVILFEAAGSDQDRLYLNKFEVYAAEERRFVIKNICKTETIFMVNQLGGEKKVKDENLRVFEEGQSYLKEKRDIPADILALIIKKLILKMKDEYLFIKRQKLEVREGIRRESNTMINRAEVRGTVIVKAPEPVEPAQEVPKGKGKKGEQEIPEVPETDEDKKYNTQLRVRGEEWRDKVYVDDFPTDGPNIYVAVTGFVEPYLAESLIKIGIPLTAVVQIRINPAEVRIPSSLFRATKRGQSQTDLIMEQSLKFWEDLQQLRIQKQSADYFKGTAFLVYSPPYWQNENLSGESEKIYDELCYLMYDVQDLTRQHVHYLENVDIVNVPEDESDGKFNNFYCRLIEDIPLECITVYSILDSILQTVSKNDYFGETTSQTSLSTAVTINQPRQNSKNDDKADKAEHLVKGVFNALCSTDAKTKSYRISYGEEYENHKNPLIINFGDLVKYNTFHLGNLNLDNLVKCMLFGMPTNNLWCSYDYPRGELEAKIQFHINILLSCFDRTDVETTELNRLLHILACRKLYNNRSSLKKRHLPKSTITEFKKIYLKRSILAEPLPKCSSVCRVWSTTSPSFPSMLKSNEDIVHSPESDEETYRMKFLFECPDISELVSAAEIANRTPVAHIIDDFEYFEDFSGSCAFQTMTEAFYKFNCLDYKYCEVTDCLIMMFFNSHDSDGISREEWRCHLPTPLCLQDFFDFVLEEQYDWIQKEEKFYDEEMALKSESECKVLTGEVTAKSCVENSDIQMELLIEGSLKHKEFIEAENAEPEDSEIQYSEFKKSTKSPSESEMESKSSKKAKSPTASTPKPLKSLQTTASAMFVETPKKPFSGYDLGDRRVEVFGKDSIYFSQDGTRVTSAYSLMIPNNLEYISLNIIPGNRDNTFWMHKALGDSLKPETVDTCESFRIVSKNNVIIYVKKQTYEVPLPTLATVSLENAKQKESTVKSPNLSSKLSNTIPQLFETISFYSLFVTWPNGLVTETIHEHNSHQISHIKQYNIATTSNLNEEMRCISLNGEVVVFKIEGDIEILRPDGSYILITNCQKRRICNDLEETISETSSEKNKKGKVKGKEKPSKASSKSSKNVIIDEDVSENKAPEYELVIEEYITIDTNGLKEKWINDNSFFIEKLLVRTATDYCLGEVFSRRMDGTHILLNKEGLQSVTFSNGTRIITQYFIEDEEVYPEWNEEELLYFSLIDSDTGDNDTFKSKGSESQKSVDLEEADYSSSYVSETSRKVDEEDNLTKTARTDGFVSVQILYTIEHPNFTTVTINKSSGNVTIDSPNETSVTINNKNNFNFFLDKVTTACFNGENLDITYEACSGCRSKTKCTVKIKHEEMSSVTQFQQNWLKMEDSFGKKIVVNDEGSLSVSSEAVSEEVLVVDEICQNGESVQVGKNPTFNKSASTISTHGKCREIYQAKNMRYFILKRDLTCSELLHRSVVEDYKKDCRWQPWCSINRYNTFGDHRSIVSILTPVHRNESEKWLMESKMADKPKYLTYKDLKKDSGKGFYHWMRPYDRFKPKPRKPDNVLPDRLPCAYLFRVVEQQWNENEREELKGGKELLYAILRYRHVIESDSKTILNIPIIDLRPEDERRTDCIIQAIAHRTYEELKTKLAEDVQSRVKMTITTKEPPSQDEMSIDGEMDDGETTGEFKSTEEVSSLVQEVAAAEELSSNLKRYWRRRGEEYKEEQFYQYLLREGSVPPYFRNVLGGAIWWEMNNAAGEAATVAERKKMKCPCPDEEVSDIPPFM</sequence>
<evidence type="ECO:0000313" key="3">
    <source>
        <dbReference type="Proteomes" id="UP000663880"/>
    </source>
</evidence>
<accession>A0A821L6M2</accession>
<dbReference type="PANTHER" id="PTHR21963">
    <property type="entry name" value="PF6"/>
    <property type="match status" value="1"/>
</dbReference>
<proteinExistence type="predicted"/>
<dbReference type="Proteomes" id="UP000663880">
    <property type="component" value="Unassembled WGS sequence"/>
</dbReference>
<dbReference type="GO" id="GO:1904158">
    <property type="term" value="P:axonemal central apparatus assembly"/>
    <property type="evidence" value="ECO:0007669"/>
    <property type="project" value="TreeGrafter"/>
</dbReference>
<evidence type="ECO:0000313" key="2">
    <source>
        <dbReference type="EMBL" id="CAF4746432.1"/>
    </source>
</evidence>
<dbReference type="OrthoDB" id="10257153at2759"/>
<gene>
    <name evidence="2" type="ORF">PMACD_LOCUS384</name>
</gene>
<feature type="region of interest" description="Disordered" evidence="1">
    <location>
        <begin position="1081"/>
        <end position="1110"/>
    </location>
</feature>
<organism evidence="2 3">
    <name type="scientific">Pieris macdunnoughi</name>
    <dbReference type="NCBI Taxonomy" id="345717"/>
    <lineage>
        <taxon>Eukaryota</taxon>
        <taxon>Metazoa</taxon>
        <taxon>Ecdysozoa</taxon>
        <taxon>Arthropoda</taxon>
        <taxon>Hexapoda</taxon>
        <taxon>Insecta</taxon>
        <taxon>Pterygota</taxon>
        <taxon>Neoptera</taxon>
        <taxon>Endopterygota</taxon>
        <taxon>Lepidoptera</taxon>
        <taxon>Glossata</taxon>
        <taxon>Ditrysia</taxon>
        <taxon>Papilionoidea</taxon>
        <taxon>Pieridae</taxon>
        <taxon>Pierinae</taxon>
        <taxon>Pieris</taxon>
    </lineage>
</organism>
<reference evidence="2" key="1">
    <citation type="submission" date="2021-02" db="EMBL/GenBank/DDBJ databases">
        <authorList>
            <person name="Steward A R."/>
        </authorList>
    </citation>
    <scope>NUCLEOTIDE SEQUENCE</scope>
</reference>